<gene>
    <name evidence="2" type="ORF">FG051_03190</name>
</gene>
<name>A0A5B7T0Q0_9LACO</name>
<dbReference type="KEGG" id="lft:FG051_03190"/>
<accession>A0A5B7T0Q0</accession>
<sequence>MYKKALWIGVALLVIGIFVVSAEIRSQQITDSITTQKVRTHKRMLNLEIKQKKLTATMVDNSSTRALSKWLANGPKTIKLNDFERMEKVGDLGENFPSNDTSITTKAGDLILYQGNKFVLYYAPNSWNFTRLGKINDINAKQLKELIGTESVTVTLSID</sequence>
<proteinExistence type="predicted"/>
<evidence type="ECO:0000313" key="2">
    <source>
        <dbReference type="EMBL" id="QCX24170.1"/>
    </source>
</evidence>
<dbReference type="Gene3D" id="2.40.100.20">
    <property type="match status" value="1"/>
</dbReference>
<dbReference type="RefSeq" id="WP_083484526.1">
    <property type="nucleotide sequence ID" value="NZ_CP040736.1"/>
</dbReference>
<dbReference type="STRING" id="1423818.FC88_GL000112"/>
<dbReference type="Proteomes" id="UP000310673">
    <property type="component" value="Chromosome"/>
</dbReference>
<dbReference type="AlphaFoldDB" id="A0A5B7T0Q0"/>
<dbReference type="InterPro" id="IPR041183">
    <property type="entry name" value="Cyclophilin-like"/>
</dbReference>
<reference evidence="2 3" key="1">
    <citation type="submission" date="2019-05" db="EMBL/GenBank/DDBJ databases">
        <title>Genome Sequence of Lactobacillus futsaii Y97, a Potential Probiotic Strain Isolated from the Futsai of Taiwan.</title>
        <authorList>
            <person name="Du X."/>
        </authorList>
    </citation>
    <scope>NUCLEOTIDE SEQUENCE [LARGE SCALE GENOMIC DNA]</scope>
    <source>
        <strain evidence="2 3">Y97</strain>
    </source>
</reference>
<organism evidence="2 3">
    <name type="scientific">Companilactobacillus futsaii</name>
    <dbReference type="NCBI Taxonomy" id="938155"/>
    <lineage>
        <taxon>Bacteria</taxon>
        <taxon>Bacillati</taxon>
        <taxon>Bacillota</taxon>
        <taxon>Bacilli</taxon>
        <taxon>Lactobacillales</taxon>
        <taxon>Lactobacillaceae</taxon>
        <taxon>Companilactobacillus</taxon>
    </lineage>
</organism>
<evidence type="ECO:0000259" key="1">
    <source>
        <dbReference type="Pfam" id="PF18050"/>
    </source>
</evidence>
<feature type="domain" description="Cyclophilin-like" evidence="1">
    <location>
        <begin position="47"/>
        <end position="156"/>
    </location>
</feature>
<dbReference type="EMBL" id="CP040736">
    <property type="protein sequence ID" value="QCX24170.1"/>
    <property type="molecule type" value="Genomic_DNA"/>
</dbReference>
<evidence type="ECO:0000313" key="3">
    <source>
        <dbReference type="Proteomes" id="UP000310673"/>
    </source>
</evidence>
<dbReference type="Pfam" id="PF18050">
    <property type="entry name" value="Cyclophil_like2"/>
    <property type="match status" value="1"/>
</dbReference>
<protein>
    <recommendedName>
        <fullName evidence="1">Cyclophilin-like domain-containing protein</fullName>
    </recommendedName>
</protein>